<comment type="caution">
    <text evidence="7">The sequence shown here is derived from an EMBL/GenBank/DDBJ whole genome shotgun (WGS) entry which is preliminary data.</text>
</comment>
<dbReference type="PANTHER" id="PTHR30606:SF9">
    <property type="entry name" value="LIPID A BIOSYNTHESIS LAUROYLTRANSFERASE"/>
    <property type="match status" value="1"/>
</dbReference>
<dbReference type="Pfam" id="PF03279">
    <property type="entry name" value="Lip_A_acyltrans"/>
    <property type="match status" value="1"/>
</dbReference>
<keyword evidence="8" id="KW-1185">Reference proteome</keyword>
<evidence type="ECO:0000313" key="7">
    <source>
        <dbReference type="EMBL" id="MFC7335142.1"/>
    </source>
</evidence>
<name>A0ABW2KYT7_9PROT</name>
<dbReference type="GO" id="GO:0016746">
    <property type="term" value="F:acyltransferase activity"/>
    <property type="evidence" value="ECO:0007669"/>
    <property type="project" value="UniProtKB-KW"/>
</dbReference>
<evidence type="ECO:0000256" key="1">
    <source>
        <dbReference type="ARBA" id="ARBA00004533"/>
    </source>
</evidence>
<keyword evidence="4" id="KW-0808">Transferase</keyword>
<keyword evidence="5" id="KW-0472">Membrane</keyword>
<keyword evidence="2" id="KW-1003">Cell membrane</keyword>
<sequence>MAKRSDARRRWDRLVGYRLEAVGLALLFGLLRLLSLDAASALGGRLAGRLGPKLGASRRMRRAIARSFPDMPETERETVLAGAWENFGRTMAEYAHLDTLARDWDRRVEMSGGEHLSALAADGRPGIAITGHFANWELAGMACARYGVALTFVFREPNNPYAARRLARARAPLGGTMVPKGRVAAKGLISAMRSGGHVGLLVDQKLNEGIPVPFLGRDAMTGTVLADLALRFDAPVVPVRVTRLEGARFRVEALPPLVFQRSGDQTADVAAAMAQVNALMEDWVRAAPGQWLWQHRRWPD</sequence>
<dbReference type="InterPro" id="IPR004960">
    <property type="entry name" value="LipA_acyltrans"/>
</dbReference>
<protein>
    <submittedName>
        <fullName evidence="7">Lauroyl acyltransferase</fullName>
    </submittedName>
</protein>
<reference evidence="8" key="1">
    <citation type="journal article" date="2019" name="Int. J. Syst. Evol. Microbiol.">
        <title>The Global Catalogue of Microorganisms (GCM) 10K type strain sequencing project: providing services to taxonomists for standard genome sequencing and annotation.</title>
        <authorList>
            <consortium name="The Broad Institute Genomics Platform"/>
            <consortium name="The Broad Institute Genome Sequencing Center for Infectious Disease"/>
            <person name="Wu L."/>
            <person name="Ma J."/>
        </authorList>
    </citation>
    <scope>NUCLEOTIDE SEQUENCE [LARGE SCALE GENOMIC DNA]</scope>
    <source>
        <strain evidence="8">CGMCC 1.16275</strain>
    </source>
</reference>
<evidence type="ECO:0000256" key="5">
    <source>
        <dbReference type="ARBA" id="ARBA00023136"/>
    </source>
</evidence>
<dbReference type="RefSeq" id="WP_377360680.1">
    <property type="nucleotide sequence ID" value="NZ_JBHTCM010000027.1"/>
</dbReference>
<proteinExistence type="predicted"/>
<gene>
    <name evidence="7" type="ORF">ACFQPS_18385</name>
</gene>
<dbReference type="CDD" id="cd07984">
    <property type="entry name" value="LPLAT_LABLAT-like"/>
    <property type="match status" value="1"/>
</dbReference>
<evidence type="ECO:0000256" key="3">
    <source>
        <dbReference type="ARBA" id="ARBA00022519"/>
    </source>
</evidence>
<evidence type="ECO:0000256" key="6">
    <source>
        <dbReference type="ARBA" id="ARBA00023315"/>
    </source>
</evidence>
<dbReference type="Proteomes" id="UP001596456">
    <property type="component" value="Unassembled WGS sequence"/>
</dbReference>
<accession>A0ABW2KYT7</accession>
<evidence type="ECO:0000256" key="2">
    <source>
        <dbReference type="ARBA" id="ARBA00022475"/>
    </source>
</evidence>
<dbReference type="PANTHER" id="PTHR30606">
    <property type="entry name" value="LIPID A BIOSYNTHESIS LAUROYL ACYLTRANSFERASE"/>
    <property type="match status" value="1"/>
</dbReference>
<keyword evidence="6 7" id="KW-0012">Acyltransferase</keyword>
<keyword evidence="3" id="KW-0997">Cell inner membrane</keyword>
<dbReference type="EMBL" id="JBHTCM010000027">
    <property type="protein sequence ID" value="MFC7335142.1"/>
    <property type="molecule type" value="Genomic_DNA"/>
</dbReference>
<comment type="subcellular location">
    <subcellularLocation>
        <location evidence="1">Cell inner membrane</location>
    </subcellularLocation>
</comment>
<organism evidence="7 8">
    <name type="scientific">Rhodocista pekingensis</name>
    <dbReference type="NCBI Taxonomy" id="201185"/>
    <lineage>
        <taxon>Bacteria</taxon>
        <taxon>Pseudomonadati</taxon>
        <taxon>Pseudomonadota</taxon>
        <taxon>Alphaproteobacteria</taxon>
        <taxon>Rhodospirillales</taxon>
        <taxon>Azospirillaceae</taxon>
        <taxon>Rhodocista</taxon>
    </lineage>
</organism>
<evidence type="ECO:0000256" key="4">
    <source>
        <dbReference type="ARBA" id="ARBA00022679"/>
    </source>
</evidence>
<evidence type="ECO:0000313" key="8">
    <source>
        <dbReference type="Proteomes" id="UP001596456"/>
    </source>
</evidence>